<feature type="region of interest" description="Disordered" evidence="1">
    <location>
        <begin position="36"/>
        <end position="57"/>
    </location>
</feature>
<dbReference type="EMBL" id="JH819075">
    <property type="protein sequence ID" value="EKC29889.1"/>
    <property type="molecule type" value="Genomic_DNA"/>
</dbReference>
<evidence type="ECO:0000256" key="1">
    <source>
        <dbReference type="SAM" id="MobiDB-lite"/>
    </source>
</evidence>
<gene>
    <name evidence="2" type="ORF">CGI_10023464</name>
</gene>
<dbReference type="InParanoid" id="K1QFK4"/>
<proteinExistence type="predicted"/>
<dbReference type="HOGENOM" id="CLU_2608321_0_0_1"/>
<sequence>MSQKNEVFSGRSVEEYDQIPADKMFSESQIQTLKNRVGSEGDYESREHHSWEDHTYQGLKETKGTTKDAFSEYYNQIDD</sequence>
<protein>
    <submittedName>
        <fullName evidence="2">Uncharacterized protein</fullName>
    </submittedName>
</protein>
<evidence type="ECO:0000313" key="2">
    <source>
        <dbReference type="EMBL" id="EKC29889.1"/>
    </source>
</evidence>
<reference evidence="2" key="1">
    <citation type="journal article" date="2012" name="Nature">
        <title>The oyster genome reveals stress adaptation and complexity of shell formation.</title>
        <authorList>
            <person name="Zhang G."/>
            <person name="Fang X."/>
            <person name="Guo X."/>
            <person name="Li L."/>
            <person name="Luo R."/>
            <person name="Xu F."/>
            <person name="Yang P."/>
            <person name="Zhang L."/>
            <person name="Wang X."/>
            <person name="Qi H."/>
            <person name="Xiong Z."/>
            <person name="Que H."/>
            <person name="Xie Y."/>
            <person name="Holland P.W."/>
            <person name="Paps J."/>
            <person name="Zhu Y."/>
            <person name="Wu F."/>
            <person name="Chen Y."/>
            <person name="Wang J."/>
            <person name="Peng C."/>
            <person name="Meng J."/>
            <person name="Yang L."/>
            <person name="Liu J."/>
            <person name="Wen B."/>
            <person name="Zhang N."/>
            <person name="Huang Z."/>
            <person name="Zhu Q."/>
            <person name="Feng Y."/>
            <person name="Mount A."/>
            <person name="Hedgecock D."/>
            <person name="Xu Z."/>
            <person name="Liu Y."/>
            <person name="Domazet-Loso T."/>
            <person name="Du Y."/>
            <person name="Sun X."/>
            <person name="Zhang S."/>
            <person name="Liu B."/>
            <person name="Cheng P."/>
            <person name="Jiang X."/>
            <person name="Li J."/>
            <person name="Fan D."/>
            <person name="Wang W."/>
            <person name="Fu W."/>
            <person name="Wang T."/>
            <person name="Wang B."/>
            <person name="Zhang J."/>
            <person name="Peng Z."/>
            <person name="Li Y."/>
            <person name="Li N."/>
            <person name="Wang J."/>
            <person name="Chen M."/>
            <person name="He Y."/>
            <person name="Tan F."/>
            <person name="Song X."/>
            <person name="Zheng Q."/>
            <person name="Huang R."/>
            <person name="Yang H."/>
            <person name="Du X."/>
            <person name="Chen L."/>
            <person name="Yang M."/>
            <person name="Gaffney P.M."/>
            <person name="Wang S."/>
            <person name="Luo L."/>
            <person name="She Z."/>
            <person name="Ming Y."/>
            <person name="Huang W."/>
            <person name="Zhang S."/>
            <person name="Huang B."/>
            <person name="Zhang Y."/>
            <person name="Qu T."/>
            <person name="Ni P."/>
            <person name="Miao G."/>
            <person name="Wang J."/>
            <person name="Wang Q."/>
            <person name="Steinberg C.E."/>
            <person name="Wang H."/>
            <person name="Li N."/>
            <person name="Qian L."/>
            <person name="Zhang G."/>
            <person name="Li Y."/>
            <person name="Yang H."/>
            <person name="Liu X."/>
            <person name="Wang J."/>
            <person name="Yin Y."/>
            <person name="Wang J."/>
        </authorList>
    </citation>
    <scope>NUCLEOTIDE SEQUENCE [LARGE SCALE GENOMIC DNA]</scope>
    <source>
        <strain evidence="2">05x7-T-G4-1.051#20</strain>
    </source>
</reference>
<organism evidence="2">
    <name type="scientific">Magallana gigas</name>
    <name type="common">Pacific oyster</name>
    <name type="synonym">Crassostrea gigas</name>
    <dbReference type="NCBI Taxonomy" id="29159"/>
    <lineage>
        <taxon>Eukaryota</taxon>
        <taxon>Metazoa</taxon>
        <taxon>Spiralia</taxon>
        <taxon>Lophotrochozoa</taxon>
        <taxon>Mollusca</taxon>
        <taxon>Bivalvia</taxon>
        <taxon>Autobranchia</taxon>
        <taxon>Pteriomorphia</taxon>
        <taxon>Ostreida</taxon>
        <taxon>Ostreoidea</taxon>
        <taxon>Ostreidae</taxon>
        <taxon>Magallana</taxon>
    </lineage>
</organism>
<feature type="region of interest" description="Disordered" evidence="1">
    <location>
        <begin position="1"/>
        <end position="24"/>
    </location>
</feature>
<dbReference type="AlphaFoldDB" id="K1QFK4"/>
<feature type="compositionally biased region" description="Basic and acidic residues" evidence="1">
    <location>
        <begin position="37"/>
        <end position="57"/>
    </location>
</feature>
<accession>K1QFK4</accession>
<name>K1QFK4_MAGGI</name>